<gene>
    <name evidence="2" type="ORF">VCB98_09125</name>
</gene>
<organism evidence="2 3">
    <name type="scientific">Natronospira elongata</name>
    <dbReference type="NCBI Taxonomy" id="3110268"/>
    <lineage>
        <taxon>Bacteria</taxon>
        <taxon>Pseudomonadati</taxon>
        <taxon>Pseudomonadota</taxon>
        <taxon>Gammaproteobacteria</taxon>
        <taxon>Natronospirales</taxon>
        <taxon>Natronospiraceae</taxon>
        <taxon>Natronospira</taxon>
    </lineage>
</organism>
<keyword evidence="1" id="KW-0472">Membrane</keyword>
<dbReference type="RefSeq" id="WP_346051935.1">
    <property type="nucleotide sequence ID" value="NZ_JAYGII010000018.1"/>
</dbReference>
<evidence type="ECO:0000313" key="3">
    <source>
        <dbReference type="Proteomes" id="UP001302316"/>
    </source>
</evidence>
<keyword evidence="3" id="KW-1185">Reference proteome</keyword>
<evidence type="ECO:0000256" key="1">
    <source>
        <dbReference type="SAM" id="Phobius"/>
    </source>
</evidence>
<proteinExistence type="predicted"/>
<feature type="transmembrane region" description="Helical" evidence="1">
    <location>
        <begin position="6"/>
        <end position="26"/>
    </location>
</feature>
<dbReference type="AlphaFoldDB" id="A0AAP6MLJ3"/>
<keyword evidence="1" id="KW-0812">Transmembrane</keyword>
<keyword evidence="1" id="KW-1133">Transmembrane helix</keyword>
<name>A0AAP6MLJ3_9GAMM</name>
<accession>A0AAP6MLJ3</accession>
<dbReference type="EMBL" id="JAYGII010000018">
    <property type="protein sequence ID" value="MEA5445980.1"/>
    <property type="molecule type" value="Genomic_DNA"/>
</dbReference>
<evidence type="ECO:0000313" key="2">
    <source>
        <dbReference type="EMBL" id="MEA5445980.1"/>
    </source>
</evidence>
<reference evidence="2 3" key="1">
    <citation type="submission" date="2023-12" db="EMBL/GenBank/DDBJ databases">
        <title>Whole-genome sequencing of halo(alkali)philic microorganisms from hypersaline lakes.</title>
        <authorList>
            <person name="Sorokin D.Y."/>
            <person name="Merkel A.Y."/>
            <person name="Messina E."/>
            <person name="Yakimov M."/>
        </authorList>
    </citation>
    <scope>NUCLEOTIDE SEQUENCE [LARGE SCALE GENOMIC DNA]</scope>
    <source>
        <strain evidence="2 3">AB-CW1</strain>
    </source>
</reference>
<dbReference type="InterPro" id="IPR008621">
    <property type="entry name" value="Cbb3-typ_cyt_oxidase_comp"/>
</dbReference>
<comment type="caution">
    <text evidence="2">The sequence shown here is derived from an EMBL/GenBank/DDBJ whole genome shotgun (WGS) entry which is preliminary data.</text>
</comment>
<dbReference type="CDD" id="cd01324">
    <property type="entry name" value="cbb3_Oxidase_CcoQ"/>
    <property type="match status" value="1"/>
</dbReference>
<dbReference type="Proteomes" id="UP001302316">
    <property type="component" value="Unassembled WGS sequence"/>
</dbReference>
<sequence length="59" mass="6862">MSMETFFSFLTLLLLLIFIGIVAWAYSKRRKKDFEEAANLPLEDDKPAERRMGGGRDHE</sequence>
<protein>
    <submittedName>
        <fullName evidence="2">Cbb3-type cytochrome c oxidase subunit 3</fullName>
    </submittedName>
</protein>
<dbReference type="Pfam" id="PF05545">
    <property type="entry name" value="FixQ"/>
    <property type="match status" value="1"/>
</dbReference>